<feature type="transmembrane region" description="Helical" evidence="1">
    <location>
        <begin position="121"/>
        <end position="142"/>
    </location>
</feature>
<keyword evidence="1" id="KW-1133">Transmembrane helix</keyword>
<organism evidence="2 3">
    <name type="scientific">Pendulispora albinea</name>
    <dbReference type="NCBI Taxonomy" id="2741071"/>
    <lineage>
        <taxon>Bacteria</taxon>
        <taxon>Pseudomonadati</taxon>
        <taxon>Myxococcota</taxon>
        <taxon>Myxococcia</taxon>
        <taxon>Myxococcales</taxon>
        <taxon>Sorangiineae</taxon>
        <taxon>Pendulisporaceae</taxon>
        <taxon>Pendulispora</taxon>
    </lineage>
</organism>
<protein>
    <submittedName>
        <fullName evidence="2">PrsW family intramembrane metalloprotease</fullName>
    </submittedName>
</protein>
<keyword evidence="2" id="KW-0645">Protease</keyword>
<feature type="transmembrane region" description="Helical" evidence="1">
    <location>
        <begin position="6"/>
        <end position="23"/>
    </location>
</feature>
<gene>
    <name evidence="2" type="ORF">LZC94_33180</name>
</gene>
<dbReference type="InterPro" id="IPR026898">
    <property type="entry name" value="PrsW"/>
</dbReference>
<evidence type="ECO:0000313" key="3">
    <source>
        <dbReference type="Proteomes" id="UP001370348"/>
    </source>
</evidence>
<feature type="transmembrane region" description="Helical" evidence="1">
    <location>
        <begin position="217"/>
        <end position="241"/>
    </location>
</feature>
<feature type="transmembrane region" description="Helical" evidence="1">
    <location>
        <begin position="154"/>
        <end position="178"/>
    </location>
</feature>
<accession>A0ABZ2LSE4</accession>
<name>A0ABZ2LSE4_9BACT</name>
<keyword evidence="1" id="KW-0472">Membrane</keyword>
<feature type="transmembrane region" description="Helical" evidence="1">
    <location>
        <begin position="35"/>
        <end position="55"/>
    </location>
</feature>
<dbReference type="GO" id="GO:0008237">
    <property type="term" value="F:metallopeptidase activity"/>
    <property type="evidence" value="ECO:0007669"/>
    <property type="project" value="UniProtKB-KW"/>
</dbReference>
<dbReference type="RefSeq" id="WP_394822311.1">
    <property type="nucleotide sequence ID" value="NZ_CP089984.1"/>
</dbReference>
<feature type="transmembrane region" description="Helical" evidence="1">
    <location>
        <begin position="185"/>
        <end position="205"/>
    </location>
</feature>
<dbReference type="EMBL" id="CP089984">
    <property type="protein sequence ID" value="WXB12691.1"/>
    <property type="molecule type" value="Genomic_DNA"/>
</dbReference>
<evidence type="ECO:0000256" key="1">
    <source>
        <dbReference type="SAM" id="Phobius"/>
    </source>
</evidence>
<sequence>MFFVGVILGLCFVTPLVVLYALLVRWCDRFEPEPWWLLIGAFLWGAIFATLGGGISSGVGEALASNMTGAAQDDPGIQAFGATVLAPVFEEGFKGIGVALVAGISALGLREFDGPLDGAIYGGIIGLGFTLTEDILYVAGQFAESGLGGFVGLFFVRTVLLGLSHCTFTACTGLGFGIAAESRNLFVKIVAPIGGYIAAVGMHAFHNGLPTFFGGEGAVLMILCTWVIVMLFFVLLGALVVRDRAIVIRELTGELGGLIHPSELALISTYVTLGWRNWAILFSMGWSAFRQRRHKQLALVELAFIKNRRRRGERGKGLDLKEARLRQEVYLANQRGIWIGN</sequence>
<keyword evidence="3" id="KW-1185">Reference proteome</keyword>
<keyword evidence="2" id="KW-0482">Metalloprotease</keyword>
<dbReference type="PANTHER" id="PTHR36844:SF1">
    <property type="entry name" value="PROTEASE PRSW"/>
    <property type="match status" value="1"/>
</dbReference>
<keyword evidence="1" id="KW-0812">Transmembrane</keyword>
<dbReference type="PANTHER" id="PTHR36844">
    <property type="entry name" value="PROTEASE PRSW"/>
    <property type="match status" value="1"/>
</dbReference>
<proteinExistence type="predicted"/>
<evidence type="ECO:0000313" key="2">
    <source>
        <dbReference type="EMBL" id="WXB12691.1"/>
    </source>
</evidence>
<dbReference type="Proteomes" id="UP001370348">
    <property type="component" value="Chromosome"/>
</dbReference>
<dbReference type="Pfam" id="PF13367">
    <property type="entry name" value="PrsW-protease"/>
    <property type="match status" value="1"/>
</dbReference>
<reference evidence="2 3" key="1">
    <citation type="submission" date="2021-12" db="EMBL/GenBank/DDBJ databases">
        <title>Discovery of the Pendulisporaceae a myxobacterial family with distinct sporulation behavior and unique specialized metabolism.</title>
        <authorList>
            <person name="Garcia R."/>
            <person name="Popoff A."/>
            <person name="Bader C.D."/>
            <person name="Loehr J."/>
            <person name="Walesch S."/>
            <person name="Walt C."/>
            <person name="Boldt J."/>
            <person name="Bunk B."/>
            <person name="Haeckl F.J.F.P.J."/>
            <person name="Gunesch A.P."/>
            <person name="Birkelbach J."/>
            <person name="Nuebel U."/>
            <person name="Pietschmann T."/>
            <person name="Bach T."/>
            <person name="Mueller R."/>
        </authorList>
    </citation>
    <scope>NUCLEOTIDE SEQUENCE [LARGE SCALE GENOMIC DNA]</scope>
    <source>
        <strain evidence="2 3">MSr11954</strain>
    </source>
</reference>
<keyword evidence="2" id="KW-0378">Hydrolase</keyword>